<dbReference type="InterPro" id="IPR027798">
    <property type="entry name" value="Ub_Mut7C"/>
</dbReference>
<evidence type="ECO:0000259" key="2">
    <source>
        <dbReference type="Pfam" id="PF14451"/>
    </source>
</evidence>
<evidence type="ECO:0000259" key="1">
    <source>
        <dbReference type="Pfam" id="PF01927"/>
    </source>
</evidence>
<dbReference type="OrthoDB" id="9797655at2"/>
<feature type="domain" description="Ubiquitin Mut7-C" evidence="2">
    <location>
        <begin position="1"/>
        <end position="77"/>
    </location>
</feature>
<evidence type="ECO:0000313" key="4">
    <source>
        <dbReference type="Proteomes" id="UP000245124"/>
    </source>
</evidence>
<keyword evidence="4" id="KW-1185">Reference proteome</keyword>
<dbReference type="Pfam" id="PF14451">
    <property type="entry name" value="Ub-Mut7C"/>
    <property type="match status" value="1"/>
</dbReference>
<dbReference type="SUPFAM" id="SSF54285">
    <property type="entry name" value="MoaD/ThiS"/>
    <property type="match status" value="1"/>
</dbReference>
<proteinExistence type="predicted"/>
<dbReference type="InterPro" id="IPR002782">
    <property type="entry name" value="Mut7-C_RNAse_dom"/>
</dbReference>
<dbReference type="RefSeq" id="WP_109012307.1">
    <property type="nucleotide sequence ID" value="NZ_BDUD01000001.1"/>
</dbReference>
<reference evidence="3 4" key="1">
    <citation type="submission" date="2017-06" db="EMBL/GenBank/DDBJ databases">
        <title>Genome sequencing of cyanobaciteial culture collection at National Institute for Environmental Studies (NIES).</title>
        <authorList>
            <person name="Hirose Y."/>
            <person name="Shimura Y."/>
            <person name="Fujisawa T."/>
            <person name="Nakamura Y."/>
            <person name="Kawachi M."/>
        </authorList>
    </citation>
    <scope>NUCLEOTIDE SEQUENCE [LARGE SCALE GENOMIC DNA]</scope>
    <source>
        <strain evidence="3 4">NIES-4072</strain>
    </source>
</reference>
<dbReference type="PANTHER" id="PTHR39081">
    <property type="entry name" value="MUT7-C DOMAIN-CONTAINING PROTEIN"/>
    <property type="match status" value="1"/>
</dbReference>
<dbReference type="PANTHER" id="PTHR39081:SF1">
    <property type="entry name" value="MUT7-C RNASE DOMAIN-CONTAINING PROTEIN"/>
    <property type="match status" value="1"/>
</dbReference>
<organism evidence="3 4">
    <name type="scientific">Nostoc commune NIES-4072</name>
    <dbReference type="NCBI Taxonomy" id="2005467"/>
    <lineage>
        <taxon>Bacteria</taxon>
        <taxon>Bacillati</taxon>
        <taxon>Cyanobacteriota</taxon>
        <taxon>Cyanophyceae</taxon>
        <taxon>Nostocales</taxon>
        <taxon>Nostocaceae</taxon>
        <taxon>Nostoc</taxon>
    </lineage>
</organism>
<accession>A0A2R5G488</accession>
<evidence type="ECO:0000313" key="3">
    <source>
        <dbReference type="EMBL" id="GBG22614.1"/>
    </source>
</evidence>
<evidence type="ECO:0008006" key="5">
    <source>
        <dbReference type="Google" id="ProtNLM"/>
    </source>
</evidence>
<dbReference type="InterPro" id="IPR016155">
    <property type="entry name" value="Mopterin_synth/thiamin_S_b"/>
</dbReference>
<dbReference type="Proteomes" id="UP000245124">
    <property type="component" value="Unassembled WGS sequence"/>
</dbReference>
<gene>
    <name evidence="3" type="ORF">NIES4072_63260</name>
</gene>
<name>A0A2R5G488_NOSCO</name>
<dbReference type="Pfam" id="PF01927">
    <property type="entry name" value="Mut7-C"/>
    <property type="match status" value="1"/>
</dbReference>
<dbReference type="AlphaFoldDB" id="A0A2R5G488"/>
<comment type="caution">
    <text evidence="3">The sequence shown here is derived from an EMBL/GenBank/DDBJ whole genome shotgun (WGS) entry which is preliminary data.</text>
</comment>
<feature type="domain" description="Mut7-C RNAse" evidence="1">
    <location>
        <begin position="97"/>
        <end position="239"/>
    </location>
</feature>
<sequence>MAIAYFFFHGELNHFLPRHHKQVKISHFFEERGSIKDMIESLGVPHPEVAFINVNGEYVNFSYIVSDGDTINVYPISVRTTIITNVLVMPEPLSIIRFVLDIHLGKLATSLRLLGFDTLYRNDYEDEKLAEISYSQGRILLTRDKGLLMRSLVTYGYYVRNTNPQQQILEVLQRYDLFKLVSPFKRCLRCNGLLEPVEKQSIVDKLPETVRSQVDVFQHCQDCDRIYWKGSHYQKLQQFIDGVLNSQRDE</sequence>
<dbReference type="EMBL" id="BDUD01000001">
    <property type="protein sequence ID" value="GBG22614.1"/>
    <property type="molecule type" value="Genomic_DNA"/>
</dbReference>
<protein>
    <recommendedName>
        <fullName evidence="5">Twitching motility protein PilT</fullName>
    </recommendedName>
</protein>